<comment type="caution">
    <text evidence="1">The sequence shown here is derived from an EMBL/GenBank/DDBJ whole genome shotgun (WGS) entry which is preliminary data.</text>
</comment>
<evidence type="ECO:0000313" key="2">
    <source>
        <dbReference type="Proteomes" id="UP001595616"/>
    </source>
</evidence>
<accession>A0ABV7Z3R4</accession>
<reference evidence="2" key="1">
    <citation type="journal article" date="2019" name="Int. J. Syst. Evol. Microbiol.">
        <title>The Global Catalogue of Microorganisms (GCM) 10K type strain sequencing project: providing services to taxonomists for standard genome sequencing and annotation.</title>
        <authorList>
            <consortium name="The Broad Institute Genomics Platform"/>
            <consortium name="The Broad Institute Genome Sequencing Center for Infectious Disease"/>
            <person name="Wu L."/>
            <person name="Ma J."/>
        </authorList>
    </citation>
    <scope>NUCLEOTIDE SEQUENCE [LARGE SCALE GENOMIC DNA]</scope>
    <source>
        <strain evidence="2">CECT 7956</strain>
    </source>
</reference>
<dbReference type="RefSeq" id="WP_379839723.1">
    <property type="nucleotide sequence ID" value="NZ_JBHRYQ010000001.1"/>
</dbReference>
<evidence type="ECO:0008006" key="3">
    <source>
        <dbReference type="Google" id="ProtNLM"/>
    </source>
</evidence>
<name>A0ABV7Z3R4_9BACT</name>
<keyword evidence="2" id="KW-1185">Reference proteome</keyword>
<dbReference type="Proteomes" id="UP001595616">
    <property type="component" value="Unassembled WGS sequence"/>
</dbReference>
<evidence type="ECO:0000313" key="1">
    <source>
        <dbReference type="EMBL" id="MFC3812818.1"/>
    </source>
</evidence>
<proteinExistence type="predicted"/>
<sequence length="216" mass="26286">MKRISILLIFITINSCKLNNDSKYYKNFDFINFKGIDEIRHPFFNFPFFEVFHSSKNTILLKCHLSLFESRTKQFYYENGLWKRTIEYREATDVKEIEIFKGDYIHKLIFFKDFEENNKYSLDVYEVYSMKENIQKKFLSKNDNLVDFAIDPDLILDSLNFQLNCIEKYKLSEKKLKTYVNCNFENSKYSDSSCYQYNYTSLYFFKVFNVEKERCK</sequence>
<gene>
    <name evidence="1" type="ORF">ACFOOI_19295</name>
</gene>
<protein>
    <recommendedName>
        <fullName evidence="3">Lipoprotein</fullName>
    </recommendedName>
</protein>
<organism evidence="1 2">
    <name type="scientific">Lacihabitans lacunae</name>
    <dbReference type="NCBI Taxonomy" id="1028214"/>
    <lineage>
        <taxon>Bacteria</taxon>
        <taxon>Pseudomonadati</taxon>
        <taxon>Bacteroidota</taxon>
        <taxon>Cytophagia</taxon>
        <taxon>Cytophagales</taxon>
        <taxon>Leadbetterellaceae</taxon>
        <taxon>Lacihabitans</taxon>
    </lineage>
</organism>
<dbReference type="EMBL" id="JBHRYQ010000001">
    <property type="protein sequence ID" value="MFC3812818.1"/>
    <property type="molecule type" value="Genomic_DNA"/>
</dbReference>